<dbReference type="OrthoDB" id="3137333at2759"/>
<keyword evidence="3 4" id="KW-0238">DNA-binding</keyword>
<feature type="DNA-binding region" description="Homeobox" evidence="3">
    <location>
        <begin position="154"/>
        <end position="200"/>
    </location>
</feature>
<keyword evidence="2" id="KW-0217">Developmental protein</keyword>
<keyword evidence="3 4" id="KW-0539">Nucleus</keyword>
<proteinExistence type="predicted"/>
<evidence type="ECO:0000256" key="5">
    <source>
        <dbReference type="SAM" id="MobiDB-lite"/>
    </source>
</evidence>
<dbReference type="EnsemblMetazoa" id="PPA02679.1">
    <property type="protein sequence ID" value="PPA02679.1"/>
    <property type="gene ID" value="WBGene00092233"/>
</dbReference>
<comment type="subcellular location">
    <subcellularLocation>
        <location evidence="1 3 4">Nucleus</location>
    </subcellularLocation>
</comment>
<evidence type="ECO:0000256" key="3">
    <source>
        <dbReference type="PROSITE-ProRule" id="PRU00108"/>
    </source>
</evidence>
<organism evidence="6 7">
    <name type="scientific">Pristionchus pacificus</name>
    <name type="common">Parasitic nematode worm</name>
    <dbReference type="NCBI Taxonomy" id="54126"/>
    <lineage>
        <taxon>Eukaryota</taxon>
        <taxon>Metazoa</taxon>
        <taxon>Ecdysozoa</taxon>
        <taxon>Nematoda</taxon>
        <taxon>Chromadorea</taxon>
        <taxon>Rhabditida</taxon>
        <taxon>Rhabditina</taxon>
        <taxon>Diplogasteromorpha</taxon>
        <taxon>Diplogasteroidea</taxon>
        <taxon>Neodiplogasteridae</taxon>
        <taxon>Pristionchus</taxon>
    </lineage>
</organism>
<name>A0A2A6C7S6_PRIPA</name>
<accession>A0A2A6C7S6</accession>
<reference evidence="7" key="1">
    <citation type="journal article" date="2008" name="Nat. Genet.">
        <title>The Pristionchus pacificus genome provides a unique perspective on nematode lifestyle and parasitism.</title>
        <authorList>
            <person name="Dieterich C."/>
            <person name="Clifton S.W."/>
            <person name="Schuster L.N."/>
            <person name="Chinwalla A."/>
            <person name="Delehaunty K."/>
            <person name="Dinkelacker I."/>
            <person name="Fulton L."/>
            <person name="Fulton R."/>
            <person name="Godfrey J."/>
            <person name="Minx P."/>
            <person name="Mitreva M."/>
            <person name="Roeseler W."/>
            <person name="Tian H."/>
            <person name="Witte H."/>
            <person name="Yang S.P."/>
            <person name="Wilson R.K."/>
            <person name="Sommer R.J."/>
        </authorList>
    </citation>
    <scope>NUCLEOTIDE SEQUENCE [LARGE SCALE GENOMIC DNA]</scope>
    <source>
        <strain evidence="7">PS312</strain>
    </source>
</reference>
<dbReference type="SMART" id="SM00389">
    <property type="entry name" value="HOX"/>
    <property type="match status" value="1"/>
</dbReference>
<dbReference type="Pfam" id="PF00046">
    <property type="entry name" value="Homeodomain"/>
    <property type="match status" value="1"/>
</dbReference>
<dbReference type="PROSITE" id="PS50071">
    <property type="entry name" value="HOMEOBOX_2"/>
    <property type="match status" value="1"/>
</dbReference>
<dbReference type="PANTHER" id="PTHR24340">
    <property type="entry name" value="HOMEOBOX PROTEIN NKX"/>
    <property type="match status" value="1"/>
</dbReference>
<evidence type="ECO:0000313" key="7">
    <source>
        <dbReference type="Proteomes" id="UP000005239"/>
    </source>
</evidence>
<feature type="compositionally biased region" description="Low complexity" evidence="5">
    <location>
        <begin position="1"/>
        <end position="30"/>
    </location>
</feature>
<dbReference type="SUPFAM" id="SSF46689">
    <property type="entry name" value="Homeodomain-like"/>
    <property type="match status" value="1"/>
</dbReference>
<keyword evidence="3 4" id="KW-0371">Homeobox</keyword>
<dbReference type="InterPro" id="IPR009057">
    <property type="entry name" value="Homeodomain-like_sf"/>
</dbReference>
<dbReference type="CDD" id="cd00086">
    <property type="entry name" value="homeodomain"/>
    <property type="match status" value="1"/>
</dbReference>
<dbReference type="PANTHER" id="PTHR24340:SF41">
    <property type="entry name" value="MUSCLE-SPECIFIC HOMEOBOX PROTEIN TINMAN-RELATED"/>
    <property type="match status" value="1"/>
</dbReference>
<evidence type="ECO:0000256" key="2">
    <source>
        <dbReference type="ARBA" id="ARBA00022473"/>
    </source>
</evidence>
<feature type="compositionally biased region" description="Polar residues" evidence="5">
    <location>
        <begin position="206"/>
        <end position="218"/>
    </location>
</feature>
<dbReference type="GO" id="GO:0006357">
    <property type="term" value="P:regulation of transcription by RNA polymerase II"/>
    <property type="evidence" value="ECO:0000318"/>
    <property type="project" value="GO_Central"/>
</dbReference>
<evidence type="ECO:0000313" key="6">
    <source>
        <dbReference type="EnsemblMetazoa" id="PPA02679.1"/>
    </source>
</evidence>
<protein>
    <submittedName>
        <fullName evidence="6">Ceh-27</fullName>
    </submittedName>
</protein>
<dbReference type="GO" id="GO:0005634">
    <property type="term" value="C:nucleus"/>
    <property type="evidence" value="ECO:0000318"/>
    <property type="project" value="GO_Central"/>
</dbReference>
<feature type="region of interest" description="Disordered" evidence="5">
    <location>
        <begin position="192"/>
        <end position="221"/>
    </location>
</feature>
<accession>A0A8R1U579</accession>
<reference evidence="6" key="2">
    <citation type="submission" date="2022-06" db="UniProtKB">
        <authorList>
            <consortium name="EnsemblMetazoa"/>
        </authorList>
    </citation>
    <scope>IDENTIFICATION</scope>
    <source>
        <strain evidence="6">PS312</strain>
    </source>
</reference>
<dbReference type="InterPro" id="IPR001356">
    <property type="entry name" value="HD"/>
</dbReference>
<evidence type="ECO:0000256" key="1">
    <source>
        <dbReference type="ARBA" id="ARBA00004123"/>
    </source>
</evidence>
<dbReference type="GO" id="GO:0000978">
    <property type="term" value="F:RNA polymerase II cis-regulatory region sequence-specific DNA binding"/>
    <property type="evidence" value="ECO:0000318"/>
    <property type="project" value="GO_Central"/>
</dbReference>
<feature type="region of interest" description="Disordered" evidence="5">
    <location>
        <begin position="1"/>
        <end position="31"/>
    </location>
</feature>
<gene>
    <name evidence="6" type="primary">WBGene00092233</name>
</gene>
<dbReference type="GO" id="GO:0000981">
    <property type="term" value="F:DNA-binding transcription factor activity, RNA polymerase II-specific"/>
    <property type="evidence" value="ECO:0000318"/>
    <property type="project" value="GO_Central"/>
</dbReference>
<dbReference type="Gene3D" id="1.10.10.60">
    <property type="entry name" value="Homeodomain-like"/>
    <property type="match status" value="1"/>
</dbReference>
<dbReference type="AlphaFoldDB" id="A0A2A6C7S6"/>
<dbReference type="Proteomes" id="UP000005239">
    <property type="component" value="Unassembled WGS sequence"/>
</dbReference>
<dbReference type="GO" id="GO:0030154">
    <property type="term" value="P:cell differentiation"/>
    <property type="evidence" value="ECO:0000318"/>
    <property type="project" value="GO_Central"/>
</dbReference>
<evidence type="ECO:0000256" key="4">
    <source>
        <dbReference type="RuleBase" id="RU000682"/>
    </source>
</evidence>
<keyword evidence="7" id="KW-1185">Reference proteome</keyword>
<sequence>MSSPALGSAGCGSASSTGSTGTTLSTDSSAPFNLSAPSTASTMNYFSAPGTTYPQAGDFSYITPTTTAGAAHSWYPPYDPRFATSAASQFANMTLRNNFNAAASASAVGLNNLLDSSRGMSSKRKRRVLFSSQQVRKGGVRTALAHHDREIQVQELERRFRTNKYLNAADRESLARGIGLSATQNQRYKCKRQEKERKMGGDCCDNSGSPDSRTSGENESLLDGKVKEEVAAIKCEAYFNPMLAENACLPDINGHLPQQMYNPMAAYQPQGFNLFPSPAAAYPYHMGPGAFVATPPFTYNTLTAIDKKPTL</sequence>
<dbReference type="InterPro" id="IPR050394">
    <property type="entry name" value="Homeobox_NK-like"/>
</dbReference>